<keyword evidence="2" id="KW-1185">Reference proteome</keyword>
<proteinExistence type="predicted"/>
<comment type="caution">
    <text evidence="1">The sequence shown here is derived from an EMBL/GenBank/DDBJ whole genome shotgun (WGS) entry which is preliminary data.</text>
</comment>
<evidence type="ECO:0000313" key="1">
    <source>
        <dbReference type="EMBL" id="VXD13692.1"/>
    </source>
</evidence>
<gene>
    <name evidence="1" type="ORF">PL8927_270099</name>
</gene>
<sequence length="39" mass="4631">MIAAVLLFKTRFQTGLDLPGQEVMIKNINIDYFRFHYNL</sequence>
<protein>
    <submittedName>
        <fullName evidence="1">Uncharacterized protein</fullName>
    </submittedName>
</protein>
<accession>A0A7Z9BHD0</accession>
<organism evidence="1 2">
    <name type="scientific">Planktothrix serta PCC 8927</name>
    <dbReference type="NCBI Taxonomy" id="671068"/>
    <lineage>
        <taxon>Bacteria</taxon>
        <taxon>Bacillati</taxon>
        <taxon>Cyanobacteriota</taxon>
        <taxon>Cyanophyceae</taxon>
        <taxon>Oscillatoriophycideae</taxon>
        <taxon>Oscillatoriales</taxon>
        <taxon>Microcoleaceae</taxon>
        <taxon>Planktothrix</taxon>
    </lineage>
</organism>
<evidence type="ECO:0000313" key="2">
    <source>
        <dbReference type="Proteomes" id="UP000184550"/>
    </source>
</evidence>
<dbReference type="Proteomes" id="UP000184550">
    <property type="component" value="Unassembled WGS sequence"/>
</dbReference>
<dbReference type="AlphaFoldDB" id="A0A7Z9BHD0"/>
<dbReference type="EMBL" id="CZCU02000099">
    <property type="protein sequence ID" value="VXD13692.1"/>
    <property type="molecule type" value="Genomic_DNA"/>
</dbReference>
<reference evidence="1" key="1">
    <citation type="submission" date="2019-10" db="EMBL/GenBank/DDBJ databases">
        <authorList>
            <consortium name="Genoscope - CEA"/>
            <person name="William W."/>
        </authorList>
    </citation>
    <scope>NUCLEOTIDE SEQUENCE [LARGE SCALE GENOMIC DNA]</scope>
    <source>
        <strain evidence="1">BBR_PRJEB10992</strain>
    </source>
</reference>
<name>A0A7Z9BHD0_9CYAN</name>